<name>A0A010RSZ3_9PEZI</name>
<feature type="region of interest" description="Disordered" evidence="1">
    <location>
        <begin position="1"/>
        <end position="26"/>
    </location>
</feature>
<dbReference type="Pfam" id="PF11374">
    <property type="entry name" value="DUF3176"/>
    <property type="match status" value="1"/>
</dbReference>
<dbReference type="HOGENOM" id="CLU_015092_1_1_1"/>
<dbReference type="EMBL" id="JARH01000378">
    <property type="protein sequence ID" value="EXF81189.1"/>
    <property type="molecule type" value="Genomic_DNA"/>
</dbReference>
<evidence type="ECO:0000313" key="3">
    <source>
        <dbReference type="EMBL" id="EXF81189.1"/>
    </source>
</evidence>
<dbReference type="PANTHER" id="PTHR35394:SF5">
    <property type="entry name" value="DUF3176 DOMAIN-CONTAINING PROTEIN"/>
    <property type="match status" value="1"/>
</dbReference>
<keyword evidence="4" id="KW-1185">Reference proteome</keyword>
<evidence type="ECO:0000256" key="1">
    <source>
        <dbReference type="SAM" id="MobiDB-lite"/>
    </source>
</evidence>
<keyword evidence="2" id="KW-0812">Transmembrane</keyword>
<feature type="transmembrane region" description="Helical" evidence="2">
    <location>
        <begin position="598"/>
        <end position="619"/>
    </location>
</feature>
<dbReference type="Proteomes" id="UP000020467">
    <property type="component" value="Unassembled WGS sequence"/>
</dbReference>
<feature type="transmembrane region" description="Helical" evidence="2">
    <location>
        <begin position="106"/>
        <end position="126"/>
    </location>
</feature>
<proteinExistence type="predicted"/>
<sequence length="694" mass="76817">MAPYQDSPHTVRDGSSPRPSSVSFTDEVHRSRIISNQQPDNYQNDGSISDYTIILTEEESRNEVEGPTSVRSGAIDEEDLNQTEKHSLLYRPLDRFSTLKQWTLEFAALLTSVVAFIVMVILLVFSNGKPQPAWAYSVSINTLVAILTTLLRAAMLFVLSEVIGQAKWLWMAAPRPLRHVEHFDNAGKGALVVVASYATGPLSQQAVKTYSCEVSSECTARISIAERVARHDSMISGADTNAKMSTAIINGLLGIPPDSSQLFECESGNCVFENVSGVTHSSVGVCSKCTDVKSDLLEFEDSKTKLFGRYRNIYRFHKDSNFSINTGVEPELFNATTVIDYRHENPIVTSFLTLSVAGCVAQRNPDAPADRYCGHDYKNMPRLSSDLDIVAANCSLYPCLRHYNGNVTNGTLNEQLISTEPMSKIKHTSSGPSYASVIRPCVIDDKWYGVSNITDAPRDGLPWTSLTSDGVTKEAPPPCVRAMDEREFHGIRLFLEDKLKGHCKLYDVTENGPTSPEAVNGIGNSSQLQCQTGWWLDALYSGGMATFDSLAAAHDNMSIAITNRMRQNGLTWSDSDTSNSYKEGYCNQTSICVRFEGWWLLYPAALLALTSALLMAAYVQSCRDSGRQPIWKSSILPLLFYNISEEQSSDERNENRHSSQSVPLKQLEELESRADKTIPHGHVPSGIHRCDFLH</sequence>
<dbReference type="InterPro" id="IPR021514">
    <property type="entry name" value="DUF3176"/>
</dbReference>
<reference evidence="3 4" key="1">
    <citation type="submission" date="2014-02" db="EMBL/GenBank/DDBJ databases">
        <title>The genome sequence of Colletotrichum fioriniae PJ7.</title>
        <authorList>
            <person name="Baroncelli R."/>
            <person name="Thon M.R."/>
        </authorList>
    </citation>
    <scope>NUCLEOTIDE SEQUENCE [LARGE SCALE GENOMIC DNA]</scope>
    <source>
        <strain evidence="3 4">PJ7</strain>
    </source>
</reference>
<organism evidence="3 4">
    <name type="scientific">Colletotrichum fioriniae PJ7</name>
    <dbReference type="NCBI Taxonomy" id="1445577"/>
    <lineage>
        <taxon>Eukaryota</taxon>
        <taxon>Fungi</taxon>
        <taxon>Dikarya</taxon>
        <taxon>Ascomycota</taxon>
        <taxon>Pezizomycotina</taxon>
        <taxon>Sordariomycetes</taxon>
        <taxon>Hypocreomycetidae</taxon>
        <taxon>Glomerellales</taxon>
        <taxon>Glomerellaceae</taxon>
        <taxon>Colletotrichum</taxon>
        <taxon>Colletotrichum acutatum species complex</taxon>
    </lineage>
</organism>
<comment type="caution">
    <text evidence="3">The sequence shown here is derived from an EMBL/GenBank/DDBJ whole genome shotgun (WGS) entry which is preliminary data.</text>
</comment>
<dbReference type="STRING" id="1445577.A0A010RSZ3"/>
<dbReference type="eggNOG" id="ENOG502SNPD">
    <property type="taxonomic scope" value="Eukaryota"/>
</dbReference>
<feature type="transmembrane region" description="Helical" evidence="2">
    <location>
        <begin position="138"/>
        <end position="159"/>
    </location>
</feature>
<evidence type="ECO:0000313" key="4">
    <source>
        <dbReference type="Proteomes" id="UP000020467"/>
    </source>
</evidence>
<evidence type="ECO:0000256" key="2">
    <source>
        <dbReference type="SAM" id="Phobius"/>
    </source>
</evidence>
<gene>
    <name evidence="3" type="ORF">CFIO01_08470</name>
</gene>
<protein>
    <submittedName>
        <fullName evidence="3">Uncharacterized protein</fullName>
    </submittedName>
</protein>
<dbReference type="KEGG" id="cfj:CFIO01_08470"/>
<keyword evidence="2" id="KW-1133">Transmembrane helix</keyword>
<dbReference type="AlphaFoldDB" id="A0A010RSZ3"/>
<dbReference type="PANTHER" id="PTHR35394">
    <property type="entry name" value="DUF3176 DOMAIN-CONTAINING PROTEIN"/>
    <property type="match status" value="1"/>
</dbReference>
<keyword evidence="2" id="KW-0472">Membrane</keyword>
<accession>A0A010RSZ3</accession>
<dbReference type="OrthoDB" id="4831610at2759"/>